<dbReference type="Proteomes" id="UP001219934">
    <property type="component" value="Unassembled WGS sequence"/>
</dbReference>
<feature type="compositionally biased region" description="Gly residues" evidence="10">
    <location>
        <begin position="408"/>
        <end position="421"/>
    </location>
</feature>
<dbReference type="PANTHER" id="PTHR17613">
    <property type="entry name" value="CEREBRAL PROTEIN-11-RELATED"/>
    <property type="match status" value="1"/>
</dbReference>
<name>A0AAD6F4G8_9TELE</name>
<accession>A0AAD6F4G8</accession>
<evidence type="ECO:0000256" key="4">
    <source>
        <dbReference type="ARBA" id="ARBA00022692"/>
    </source>
</evidence>
<dbReference type="InterPro" id="IPR044898">
    <property type="entry name" value="CDI_dom_sf"/>
</dbReference>
<feature type="compositionally biased region" description="Low complexity" evidence="10">
    <location>
        <begin position="398"/>
        <end position="407"/>
    </location>
</feature>
<comment type="caution">
    <text evidence="13">The sequence shown here is derived from an EMBL/GenBank/DDBJ whole genome shotgun (WGS) entry which is preliminary data.</text>
</comment>
<feature type="compositionally biased region" description="Basic and acidic residues" evidence="10">
    <location>
        <begin position="89"/>
        <end position="99"/>
    </location>
</feature>
<feature type="compositionally biased region" description="Polar residues" evidence="10">
    <location>
        <begin position="185"/>
        <end position="204"/>
    </location>
</feature>
<evidence type="ECO:0000256" key="6">
    <source>
        <dbReference type="ARBA" id="ARBA00023013"/>
    </source>
</evidence>
<evidence type="ECO:0000256" key="1">
    <source>
        <dbReference type="ARBA" id="ARBA00004370"/>
    </source>
</evidence>
<comment type="similarity">
    <text evidence="2">Belongs to the CDI family.</text>
</comment>
<dbReference type="AlphaFoldDB" id="A0AAD6F4G8"/>
<reference evidence="13" key="1">
    <citation type="submission" date="2022-11" db="EMBL/GenBank/DDBJ databases">
        <title>Chromosome-level genome of Pogonophryne albipinna.</title>
        <authorList>
            <person name="Jo E."/>
        </authorList>
    </citation>
    <scope>NUCLEOTIDE SEQUENCE</scope>
    <source>
        <strain evidence="13">SGF0006</strain>
        <tissue evidence="13">Muscle</tissue>
    </source>
</reference>
<dbReference type="EMBL" id="JAPTMU010000161">
    <property type="protein sequence ID" value="KAJ4920876.1"/>
    <property type="molecule type" value="Genomic_DNA"/>
</dbReference>
<comment type="subcellular location">
    <subcellularLocation>
        <location evidence="1">Membrane</location>
    </subcellularLocation>
</comment>
<feature type="transmembrane region" description="Helical" evidence="11">
    <location>
        <begin position="574"/>
        <end position="597"/>
    </location>
</feature>
<organism evidence="13 14">
    <name type="scientific">Pogonophryne albipinna</name>
    <dbReference type="NCBI Taxonomy" id="1090488"/>
    <lineage>
        <taxon>Eukaryota</taxon>
        <taxon>Metazoa</taxon>
        <taxon>Chordata</taxon>
        <taxon>Craniata</taxon>
        <taxon>Vertebrata</taxon>
        <taxon>Euteleostomi</taxon>
        <taxon>Actinopterygii</taxon>
        <taxon>Neopterygii</taxon>
        <taxon>Teleostei</taxon>
        <taxon>Neoteleostei</taxon>
        <taxon>Acanthomorphata</taxon>
        <taxon>Eupercaria</taxon>
        <taxon>Perciformes</taxon>
        <taxon>Notothenioidei</taxon>
        <taxon>Pogonophryne</taxon>
    </lineage>
</organism>
<evidence type="ECO:0000313" key="14">
    <source>
        <dbReference type="Proteomes" id="UP001219934"/>
    </source>
</evidence>
<proteinExistence type="inferred from homology"/>
<comment type="similarity">
    <text evidence="3">Belongs to the TEX28 family.</text>
</comment>
<evidence type="ECO:0000256" key="9">
    <source>
        <dbReference type="SAM" id="Coils"/>
    </source>
</evidence>
<evidence type="ECO:0000313" key="13">
    <source>
        <dbReference type="EMBL" id="KAJ4920876.1"/>
    </source>
</evidence>
<dbReference type="GO" id="GO:0012505">
    <property type="term" value="C:endomembrane system"/>
    <property type="evidence" value="ECO:0007669"/>
    <property type="project" value="TreeGrafter"/>
</dbReference>
<dbReference type="Pfam" id="PF10267">
    <property type="entry name" value="Tmemb_cc2"/>
    <property type="match status" value="1"/>
</dbReference>
<feature type="compositionally biased region" description="Basic residues" evidence="10">
    <location>
        <begin position="432"/>
        <end position="441"/>
    </location>
</feature>
<keyword evidence="7 9" id="KW-0175">Coiled coil</keyword>
<keyword evidence="5 11" id="KW-1133">Transmembrane helix</keyword>
<feature type="transmembrane region" description="Helical" evidence="11">
    <location>
        <begin position="604"/>
        <end position="623"/>
    </location>
</feature>
<feature type="compositionally biased region" description="Basic and acidic residues" evidence="10">
    <location>
        <begin position="109"/>
        <end position="137"/>
    </location>
</feature>
<evidence type="ECO:0000256" key="2">
    <source>
        <dbReference type="ARBA" id="ARBA00006726"/>
    </source>
</evidence>
<keyword evidence="8 11" id="KW-0472">Membrane</keyword>
<dbReference type="PANTHER" id="PTHR17613:SF9">
    <property type="entry name" value="TRANSMEMBRANE AND COILED-COIL DOMAINS PROTEIN 2"/>
    <property type="match status" value="1"/>
</dbReference>
<feature type="domain" description="Cyclin-dependent kinase inhibitor" evidence="12">
    <location>
        <begin position="19"/>
        <end position="67"/>
    </location>
</feature>
<feature type="region of interest" description="Disordered" evidence="10">
    <location>
        <begin position="184"/>
        <end position="204"/>
    </location>
</feature>
<dbReference type="InterPro" id="IPR019394">
    <property type="entry name" value="TEX28/TMCC"/>
</dbReference>
<feature type="region of interest" description="Disordered" evidence="10">
    <location>
        <begin position="89"/>
        <end position="137"/>
    </location>
</feature>
<dbReference type="GO" id="GO:0005634">
    <property type="term" value="C:nucleus"/>
    <property type="evidence" value="ECO:0007669"/>
    <property type="project" value="InterPro"/>
</dbReference>
<evidence type="ECO:0000256" key="7">
    <source>
        <dbReference type="ARBA" id="ARBA00023054"/>
    </source>
</evidence>
<feature type="coiled-coil region" evidence="9">
    <location>
        <begin position="483"/>
        <end position="521"/>
    </location>
</feature>
<dbReference type="GO" id="GO:0004861">
    <property type="term" value="F:cyclin-dependent protein serine/threonine kinase inhibitor activity"/>
    <property type="evidence" value="ECO:0007669"/>
    <property type="project" value="InterPro"/>
</dbReference>
<dbReference type="GO" id="GO:0016020">
    <property type="term" value="C:membrane"/>
    <property type="evidence" value="ECO:0007669"/>
    <property type="project" value="UniProtKB-SubCell"/>
</dbReference>
<protein>
    <recommendedName>
        <fullName evidence="12">Cyclin-dependent kinase inhibitor domain-containing protein</fullName>
    </recommendedName>
</protein>
<evidence type="ECO:0000256" key="5">
    <source>
        <dbReference type="ARBA" id="ARBA00022989"/>
    </source>
</evidence>
<evidence type="ECO:0000256" key="8">
    <source>
        <dbReference type="ARBA" id="ARBA00023136"/>
    </source>
</evidence>
<dbReference type="InterPro" id="IPR003175">
    <property type="entry name" value="CDI_dom"/>
</dbReference>
<dbReference type="Gene3D" id="4.10.365.10">
    <property type="entry name" value="p27"/>
    <property type="match status" value="1"/>
</dbReference>
<dbReference type="GO" id="GO:0042982">
    <property type="term" value="P:amyloid precursor protein metabolic process"/>
    <property type="evidence" value="ECO:0007669"/>
    <property type="project" value="TreeGrafter"/>
</dbReference>
<dbReference type="GO" id="GO:0051726">
    <property type="term" value="P:regulation of cell cycle"/>
    <property type="evidence" value="ECO:0007669"/>
    <property type="project" value="InterPro"/>
</dbReference>
<dbReference type="Pfam" id="PF02234">
    <property type="entry name" value="CDI"/>
    <property type="match status" value="1"/>
</dbReference>
<sequence>MDLHKQTLSALGNSPAQRSLFGPVDREQLQVEYQAALRRDLDQACQRWGFDFVSDKPLEQSVFQWEGIPGNEVPLLYRSCLPGLGHTEGQRAAEADLKPRGRGRVGQPHSEEENIHCSPERCELHPEKTPERREDTGLKRKQTNITDFYQSKRRFIWTPRKSGDAEKAVTSLLCRDSVPLDKSEVSTLGLPSTTSHGGSDSNISADGAAQKVLKVTEQIRVEQEARDDNVAEYLKLAHNADKQQASRIKQVFEKKNQKSAQTIAHLHKKLEHYHKKLKEIEQNGPARQPKDVLRDMQQGLKDVGANVRAGISGFGGGVVDGVKGGVSALTHTAVVSKPREFASLIRNKFGSADNIAHLKDSLEDGVGGHSDDPLTHRALSGSATLVSSPKYGSDDECSSATSCSGAGSNSGGAGGGGGGLLGPTMGSPRLDGHHHHHHHMHSSWDTLLEGLQEIKASQAHMEDAIEDMKGQLQSDYSYMTQCLQEERYRYERLEEQLNDLTELHQNEMTNLKQELASMEEKVAYQSYERARDIQEAVESCLTRITKLELQQQQQQVVQLEGVENANARALLGKLINVILALMAVLLVFVSTLANFITPLMKTRARVGATVLLTLLLFVLWKHWDFLEPWLLPS</sequence>
<evidence type="ECO:0000259" key="12">
    <source>
        <dbReference type="Pfam" id="PF02234"/>
    </source>
</evidence>
<feature type="region of interest" description="Disordered" evidence="10">
    <location>
        <begin position="396"/>
        <end position="444"/>
    </location>
</feature>
<gene>
    <name evidence="13" type="ORF">JOQ06_027700</name>
</gene>
<evidence type="ECO:0000256" key="3">
    <source>
        <dbReference type="ARBA" id="ARBA00008108"/>
    </source>
</evidence>
<keyword evidence="14" id="KW-1185">Reference proteome</keyword>
<evidence type="ECO:0000256" key="10">
    <source>
        <dbReference type="SAM" id="MobiDB-lite"/>
    </source>
</evidence>
<evidence type="ECO:0000256" key="11">
    <source>
        <dbReference type="SAM" id="Phobius"/>
    </source>
</evidence>
<keyword evidence="6" id="KW-0649">Protein kinase inhibitor</keyword>
<keyword evidence="4 11" id="KW-0812">Transmembrane</keyword>